<sequence length="394" mass="44496">MFIPLHLFIIFILLLISQLHARPADLSEGSRGTVHNFFQGILLGLSDVCYYASMDLFCAAVLDPLLCDNGNDYTEDEDMDDDEDWPPTKVEVVCVGLGRTGTTSLAIAFDMLGHHSYHDDQLLELAFHDDEDDEEMFEEIGKKGYDVSFRTNAATAVKYNAKVILTVRVSPESYARSWAKLAHACIVSLQRIPFKWFARVQEFYPTLEDEFLYEATTLGNNPPQPEQYMNETLLAMVYVDYNERLIETVPAEDLLVFNVKEGWDPLCRFLNIPIPVDNKGRQLPFPNVNNAAKKAGEMLVYDLVPYTWWIVPALLIYALICFVKWFVHRFGGACEHPRMTLGLLGLLGNVFGGGAHESAALIETVSLVGGDEENLKESKLGEMRKRTKVRILRG</sequence>
<evidence type="ECO:0000256" key="1">
    <source>
        <dbReference type="SAM" id="Phobius"/>
    </source>
</evidence>
<keyword evidence="1" id="KW-1133">Transmembrane helix</keyword>
<dbReference type="Proteomes" id="UP001165160">
    <property type="component" value="Unassembled WGS sequence"/>
</dbReference>
<dbReference type="InterPro" id="IPR040632">
    <property type="entry name" value="Sulfotransfer_4"/>
</dbReference>
<reference evidence="4" key="1">
    <citation type="journal article" date="2023" name="Commun. Biol.">
        <title>Genome analysis of Parmales, the sister group of diatoms, reveals the evolutionary specialization of diatoms from phago-mixotrophs to photoautotrophs.</title>
        <authorList>
            <person name="Ban H."/>
            <person name="Sato S."/>
            <person name="Yoshikawa S."/>
            <person name="Yamada K."/>
            <person name="Nakamura Y."/>
            <person name="Ichinomiya M."/>
            <person name="Sato N."/>
            <person name="Blanc-Mathieu R."/>
            <person name="Endo H."/>
            <person name="Kuwata A."/>
            <person name="Ogata H."/>
        </authorList>
    </citation>
    <scope>NUCLEOTIDE SEQUENCE [LARGE SCALE GENOMIC DNA]</scope>
    <source>
        <strain evidence="4">NIES 3699</strain>
    </source>
</reference>
<dbReference type="InterPro" id="IPR027417">
    <property type="entry name" value="P-loop_NTPase"/>
</dbReference>
<name>A0A9W7EZU6_9STRA</name>
<feature type="transmembrane region" description="Helical" evidence="1">
    <location>
        <begin position="306"/>
        <end position="327"/>
    </location>
</feature>
<dbReference type="PANTHER" id="PTHR36978">
    <property type="entry name" value="P-LOOP CONTAINING NUCLEOTIDE TRIPHOSPHATE HYDROLASE"/>
    <property type="match status" value="1"/>
</dbReference>
<dbReference type="EMBL" id="BRXX01000175">
    <property type="protein sequence ID" value="GMH95848.1"/>
    <property type="molecule type" value="Genomic_DNA"/>
</dbReference>
<gene>
    <name evidence="3" type="ORF">TrVE_jg5753</name>
</gene>
<dbReference type="Gene3D" id="3.40.50.300">
    <property type="entry name" value="P-loop containing nucleotide triphosphate hydrolases"/>
    <property type="match status" value="1"/>
</dbReference>
<feature type="chain" id="PRO_5040897652" evidence="2">
    <location>
        <begin position="22"/>
        <end position="394"/>
    </location>
</feature>
<comment type="caution">
    <text evidence="3">The sequence shown here is derived from an EMBL/GenBank/DDBJ whole genome shotgun (WGS) entry which is preliminary data.</text>
</comment>
<accession>A0A9W7EZU6</accession>
<dbReference type="PANTHER" id="PTHR36978:SF4">
    <property type="entry name" value="P-LOOP CONTAINING NUCLEOSIDE TRIPHOSPHATE HYDROLASE PROTEIN"/>
    <property type="match status" value="1"/>
</dbReference>
<keyword evidence="2" id="KW-0732">Signal</keyword>
<dbReference type="Pfam" id="PF17784">
    <property type="entry name" value="Sulfotransfer_4"/>
    <property type="match status" value="1"/>
</dbReference>
<keyword evidence="1" id="KW-0812">Transmembrane</keyword>
<evidence type="ECO:0000256" key="2">
    <source>
        <dbReference type="SAM" id="SignalP"/>
    </source>
</evidence>
<protein>
    <submittedName>
        <fullName evidence="3">Uncharacterized protein</fullName>
    </submittedName>
</protein>
<dbReference type="SUPFAM" id="SSF52540">
    <property type="entry name" value="P-loop containing nucleoside triphosphate hydrolases"/>
    <property type="match status" value="1"/>
</dbReference>
<keyword evidence="1" id="KW-0472">Membrane</keyword>
<organism evidence="3 4">
    <name type="scientific">Triparma verrucosa</name>
    <dbReference type="NCBI Taxonomy" id="1606542"/>
    <lineage>
        <taxon>Eukaryota</taxon>
        <taxon>Sar</taxon>
        <taxon>Stramenopiles</taxon>
        <taxon>Ochrophyta</taxon>
        <taxon>Bolidophyceae</taxon>
        <taxon>Parmales</taxon>
        <taxon>Triparmaceae</taxon>
        <taxon>Triparma</taxon>
    </lineage>
</organism>
<proteinExistence type="predicted"/>
<dbReference type="AlphaFoldDB" id="A0A9W7EZU6"/>
<feature type="signal peptide" evidence="2">
    <location>
        <begin position="1"/>
        <end position="21"/>
    </location>
</feature>
<evidence type="ECO:0000313" key="3">
    <source>
        <dbReference type="EMBL" id="GMH95848.1"/>
    </source>
</evidence>
<evidence type="ECO:0000313" key="4">
    <source>
        <dbReference type="Proteomes" id="UP001165160"/>
    </source>
</evidence>
<keyword evidence="4" id="KW-1185">Reference proteome</keyword>